<evidence type="ECO:0000313" key="4">
    <source>
        <dbReference type="Proteomes" id="UP001238179"/>
    </source>
</evidence>
<dbReference type="EMBL" id="AP027080">
    <property type="protein sequence ID" value="BDU73309.1"/>
    <property type="molecule type" value="Genomic_DNA"/>
</dbReference>
<dbReference type="InterPro" id="IPR026841">
    <property type="entry name" value="Aur1/Ipt1"/>
</dbReference>
<protein>
    <recommendedName>
        <fullName evidence="2">Inositolphosphotransferase Aur1/Ipt1 domain-containing protein</fullName>
    </recommendedName>
</protein>
<feature type="domain" description="Inositolphosphotransferase Aur1/Ipt1" evidence="2">
    <location>
        <begin position="110"/>
        <end position="289"/>
    </location>
</feature>
<sequence length="295" mass="32530">MAGSRRPFGLTGPLGTWRPLDRWVVGYALATLPFLGYGWLKGQPGCAAQVGVNALVIAGCLLLARWSRDTAAVVPTVLRLFYAPLVYWCFYHQVQVLWPLFHALPLDGHLARADQALFGCQPSLAWRAALPLRGLSELFCFAYLAYYFFTPIVGFTALLRSGYAAAERVILAATACFFVCYALFWMFPTVGPHFWFPPAQGPQLYDGYVFNHALFFFTRGGEIRGGAFPSSHIAVATLFTLWARREVKVLFVPLAAITAVMLPAVVYLRAHYLVDVPAGLAVGVLATWLSARTLS</sequence>
<keyword evidence="1" id="KW-0812">Transmembrane</keyword>
<feature type="transmembrane region" description="Helical" evidence="1">
    <location>
        <begin position="76"/>
        <end position="94"/>
    </location>
</feature>
<dbReference type="Proteomes" id="UP001238179">
    <property type="component" value="Chromosome"/>
</dbReference>
<dbReference type="KEGG" id="msil:METEAL_24830"/>
<feature type="transmembrane region" description="Helical" evidence="1">
    <location>
        <begin position="223"/>
        <end position="242"/>
    </location>
</feature>
<proteinExistence type="predicted"/>
<reference evidence="4" key="1">
    <citation type="journal article" date="2023" name="Int. J. Syst. Evol. Microbiol.">
        <title>Mesoterricola silvestris gen. nov., sp. nov., Mesoterricola sediminis sp. nov., Geothrix oryzae sp. nov., Geothrix edaphica sp. nov., Geothrix rubra sp. nov., and Geothrix limicola sp. nov., six novel members of Acidobacteriota isolated from soils.</title>
        <authorList>
            <person name="Itoh H."/>
            <person name="Sugisawa Y."/>
            <person name="Mise K."/>
            <person name="Xu Z."/>
            <person name="Kuniyasu M."/>
            <person name="Ushijima N."/>
            <person name="Kawano K."/>
            <person name="Kobayashi E."/>
            <person name="Shiratori Y."/>
            <person name="Masuda Y."/>
            <person name="Senoo K."/>
        </authorList>
    </citation>
    <scope>NUCLEOTIDE SEQUENCE [LARGE SCALE GENOMIC DNA]</scope>
    <source>
        <strain evidence="4">W79</strain>
    </source>
</reference>
<organism evidence="3 4">
    <name type="scientific">Mesoterricola silvestris</name>
    <dbReference type="NCBI Taxonomy" id="2927979"/>
    <lineage>
        <taxon>Bacteria</taxon>
        <taxon>Pseudomonadati</taxon>
        <taxon>Acidobacteriota</taxon>
        <taxon>Holophagae</taxon>
        <taxon>Holophagales</taxon>
        <taxon>Holophagaceae</taxon>
        <taxon>Mesoterricola</taxon>
    </lineage>
</organism>
<evidence type="ECO:0000256" key="1">
    <source>
        <dbReference type="SAM" id="Phobius"/>
    </source>
</evidence>
<dbReference type="SUPFAM" id="SSF48317">
    <property type="entry name" value="Acid phosphatase/Vanadium-dependent haloperoxidase"/>
    <property type="match status" value="1"/>
</dbReference>
<feature type="transmembrane region" description="Helical" evidence="1">
    <location>
        <begin position="46"/>
        <end position="64"/>
    </location>
</feature>
<dbReference type="Gene3D" id="1.20.144.10">
    <property type="entry name" value="Phosphatidic acid phosphatase type 2/haloperoxidase"/>
    <property type="match status" value="1"/>
</dbReference>
<evidence type="ECO:0000313" key="3">
    <source>
        <dbReference type="EMBL" id="BDU73309.1"/>
    </source>
</evidence>
<keyword evidence="1" id="KW-1133">Transmembrane helix</keyword>
<dbReference type="GO" id="GO:0016020">
    <property type="term" value="C:membrane"/>
    <property type="evidence" value="ECO:0007669"/>
    <property type="project" value="UniProtKB-SubCell"/>
</dbReference>
<dbReference type="InterPro" id="IPR036938">
    <property type="entry name" value="PAP2/HPO_sf"/>
</dbReference>
<feature type="transmembrane region" description="Helical" evidence="1">
    <location>
        <begin position="135"/>
        <end position="157"/>
    </location>
</feature>
<name>A0AA48K8U7_9BACT</name>
<gene>
    <name evidence="3" type="ORF">METEAL_24830</name>
</gene>
<dbReference type="Pfam" id="PF14378">
    <property type="entry name" value="PAP2_3"/>
    <property type="match status" value="1"/>
</dbReference>
<dbReference type="AlphaFoldDB" id="A0AA48K8U7"/>
<feature type="transmembrane region" description="Helical" evidence="1">
    <location>
        <begin position="276"/>
        <end position="294"/>
    </location>
</feature>
<dbReference type="RefSeq" id="WP_316411961.1">
    <property type="nucleotide sequence ID" value="NZ_AP027080.1"/>
</dbReference>
<accession>A0AA48K8U7</accession>
<feature type="transmembrane region" description="Helical" evidence="1">
    <location>
        <begin position="249"/>
        <end position="270"/>
    </location>
</feature>
<evidence type="ECO:0000259" key="2">
    <source>
        <dbReference type="Pfam" id="PF14378"/>
    </source>
</evidence>
<keyword evidence="4" id="KW-1185">Reference proteome</keyword>
<feature type="transmembrane region" description="Helical" evidence="1">
    <location>
        <begin position="169"/>
        <end position="187"/>
    </location>
</feature>
<keyword evidence="1" id="KW-0472">Membrane</keyword>
<feature type="transmembrane region" description="Helical" evidence="1">
    <location>
        <begin position="20"/>
        <end position="40"/>
    </location>
</feature>